<dbReference type="InterPro" id="IPR010980">
    <property type="entry name" value="Cyt_c/b562"/>
</dbReference>
<evidence type="ECO:0000313" key="5">
    <source>
        <dbReference type="Proteomes" id="UP000006201"/>
    </source>
</evidence>
<dbReference type="GO" id="GO:0005506">
    <property type="term" value="F:iron ion binding"/>
    <property type="evidence" value="ECO:0007669"/>
    <property type="project" value="InterPro"/>
</dbReference>
<dbReference type="Pfam" id="PF07361">
    <property type="entry name" value="Cytochrom_B562"/>
    <property type="match status" value="1"/>
</dbReference>
<feature type="chain" id="PRO_5002665668" description="Soluble cytochrome b562" evidence="3">
    <location>
        <begin position="21"/>
        <end position="128"/>
    </location>
</feature>
<comment type="similarity">
    <text evidence="1">Belongs to the cytochrome b562 family.</text>
</comment>
<dbReference type="OrthoDB" id="6119894at2"/>
<dbReference type="RefSeq" id="WP_009836762.1">
    <property type="nucleotide sequence ID" value="NZ_AAOH01000001.1"/>
</dbReference>
<feature type="signal peptide" evidence="3">
    <location>
        <begin position="1"/>
        <end position="20"/>
    </location>
</feature>
<dbReference type="HOGENOM" id="CLU_134482_0_0_6"/>
<proteinExistence type="inferred from homology"/>
<evidence type="ECO:0000313" key="4">
    <source>
        <dbReference type="EMBL" id="EAR30464.1"/>
    </source>
</evidence>
<dbReference type="GO" id="GO:0022900">
    <property type="term" value="P:electron transport chain"/>
    <property type="evidence" value="ECO:0007669"/>
    <property type="project" value="InterPro"/>
</dbReference>
<evidence type="ECO:0000256" key="1">
    <source>
        <dbReference type="ARBA" id="ARBA00005523"/>
    </source>
</evidence>
<sequence>MKILIAFSFTLFFFSHTVLAQNDLEVTMKNMALSYKNTMQAQNVDSLINHLNEFKSLVLKSKELGFPPEKSVVSIEGIDKVLVLINKAEVLAKNGQLLEAQSILKSVDGLRKEYHKYHEPSLWQLIFG</sequence>
<dbReference type="GO" id="GO:0020037">
    <property type="term" value="F:heme binding"/>
    <property type="evidence" value="ECO:0007669"/>
    <property type="project" value="InterPro"/>
</dbReference>
<dbReference type="GO" id="GO:0009055">
    <property type="term" value="F:electron transfer activity"/>
    <property type="evidence" value="ECO:0007669"/>
    <property type="project" value="InterPro"/>
</dbReference>
<dbReference type="eggNOG" id="COG3783">
    <property type="taxonomic scope" value="Bacteria"/>
</dbReference>
<keyword evidence="5" id="KW-1185">Reference proteome</keyword>
<dbReference type="InterPro" id="IPR009155">
    <property type="entry name" value="Cyt_b562"/>
</dbReference>
<evidence type="ECO:0008006" key="6">
    <source>
        <dbReference type="Google" id="ProtNLM"/>
    </source>
</evidence>
<comment type="caution">
    <text evidence="4">The sequence shown here is derived from an EMBL/GenBank/DDBJ whole genome shotgun (WGS) entry which is preliminary data.</text>
</comment>
<gene>
    <name evidence="4" type="ORF">PTD2_02806</name>
</gene>
<organism evidence="4 5">
    <name type="scientific">Pseudoalteromonas tunicata D2</name>
    <dbReference type="NCBI Taxonomy" id="87626"/>
    <lineage>
        <taxon>Bacteria</taxon>
        <taxon>Pseudomonadati</taxon>
        <taxon>Pseudomonadota</taxon>
        <taxon>Gammaproteobacteria</taxon>
        <taxon>Alteromonadales</taxon>
        <taxon>Pseudoalteromonadaceae</taxon>
        <taxon>Pseudoalteromonas</taxon>
    </lineage>
</organism>
<accession>A4C4I2</accession>
<dbReference type="GO" id="GO:0042597">
    <property type="term" value="C:periplasmic space"/>
    <property type="evidence" value="ECO:0007669"/>
    <property type="project" value="InterPro"/>
</dbReference>
<dbReference type="Gene3D" id="1.20.120.10">
    <property type="entry name" value="Cytochrome c/b562"/>
    <property type="match status" value="1"/>
</dbReference>
<keyword evidence="2 3" id="KW-0732">Signal</keyword>
<evidence type="ECO:0000256" key="2">
    <source>
        <dbReference type="ARBA" id="ARBA00022729"/>
    </source>
</evidence>
<reference evidence="4 5" key="1">
    <citation type="submission" date="2006-02" db="EMBL/GenBank/DDBJ databases">
        <authorList>
            <person name="Moran M.A."/>
            <person name="Kjelleberg S."/>
            <person name="Egan S."/>
            <person name="Saunders N."/>
            <person name="Thomas T."/>
            <person name="Ferriera S."/>
            <person name="Johnson J."/>
            <person name="Kravitz S."/>
            <person name="Halpern A."/>
            <person name="Remington K."/>
            <person name="Beeson K."/>
            <person name="Tran B."/>
            <person name="Rogers Y.-H."/>
            <person name="Friedman R."/>
            <person name="Venter J.C."/>
        </authorList>
    </citation>
    <scope>NUCLEOTIDE SEQUENCE [LARGE SCALE GENOMIC DNA]</scope>
    <source>
        <strain evidence="4 5">D2</strain>
    </source>
</reference>
<dbReference type="AlphaFoldDB" id="A4C4I2"/>
<dbReference type="EMBL" id="AAOH01000001">
    <property type="protein sequence ID" value="EAR30464.1"/>
    <property type="molecule type" value="Genomic_DNA"/>
</dbReference>
<protein>
    <recommendedName>
        <fullName evidence="6">Soluble cytochrome b562</fullName>
    </recommendedName>
</protein>
<dbReference type="Proteomes" id="UP000006201">
    <property type="component" value="Unassembled WGS sequence"/>
</dbReference>
<name>A4C4I2_9GAMM</name>
<evidence type="ECO:0000256" key="3">
    <source>
        <dbReference type="SAM" id="SignalP"/>
    </source>
</evidence>
<dbReference type="SUPFAM" id="SSF47175">
    <property type="entry name" value="Cytochromes"/>
    <property type="match status" value="1"/>
</dbReference>